<dbReference type="GO" id="GO:1990281">
    <property type="term" value="C:efflux pump complex"/>
    <property type="evidence" value="ECO:0007669"/>
    <property type="project" value="TreeGrafter"/>
</dbReference>
<reference evidence="5" key="1">
    <citation type="journal article" date="2019" name="Int. J. Syst. Evol. Microbiol.">
        <title>The Global Catalogue of Microorganisms (GCM) 10K type strain sequencing project: providing services to taxonomists for standard genome sequencing and annotation.</title>
        <authorList>
            <consortium name="The Broad Institute Genomics Platform"/>
            <consortium name="The Broad Institute Genome Sequencing Center for Infectious Disease"/>
            <person name="Wu L."/>
            <person name="Ma J."/>
        </authorList>
    </citation>
    <scope>NUCLEOTIDE SEQUENCE [LARGE SCALE GENOMIC DNA]</scope>
    <source>
        <strain evidence="5">CGMCC 1.10130</strain>
    </source>
</reference>
<dbReference type="InterPro" id="IPR006143">
    <property type="entry name" value="RND_pump_MFP"/>
</dbReference>
<comment type="similarity">
    <text evidence="1">Belongs to the membrane fusion protein (MFP) (TC 8.A.1) family.</text>
</comment>
<name>A0A8J2UAR6_9GAMM</name>
<keyword evidence="2" id="KW-0732">Signal</keyword>
<dbReference type="OrthoDB" id="2110899at2"/>
<evidence type="ECO:0000313" key="5">
    <source>
        <dbReference type="Proteomes" id="UP000619743"/>
    </source>
</evidence>
<dbReference type="Pfam" id="PF25917">
    <property type="entry name" value="BSH_RND"/>
    <property type="match status" value="1"/>
</dbReference>
<gene>
    <name evidence="4" type="ORF">GCM10011369_36510</name>
</gene>
<dbReference type="InterPro" id="IPR058625">
    <property type="entry name" value="MdtA-like_BSH"/>
</dbReference>
<accession>A0A8J2UAR6</accession>
<dbReference type="GO" id="GO:0015562">
    <property type="term" value="F:efflux transmembrane transporter activity"/>
    <property type="evidence" value="ECO:0007669"/>
    <property type="project" value="TreeGrafter"/>
</dbReference>
<dbReference type="NCBIfam" id="TIGR01730">
    <property type="entry name" value="RND_mfp"/>
    <property type="match status" value="1"/>
</dbReference>
<organism evidence="4 5">
    <name type="scientific">Neiella marina</name>
    <dbReference type="NCBI Taxonomy" id="508461"/>
    <lineage>
        <taxon>Bacteria</taxon>
        <taxon>Pseudomonadati</taxon>
        <taxon>Pseudomonadota</taxon>
        <taxon>Gammaproteobacteria</taxon>
        <taxon>Alteromonadales</taxon>
        <taxon>Echinimonadaceae</taxon>
        <taxon>Neiella</taxon>
    </lineage>
</organism>
<dbReference type="AlphaFoldDB" id="A0A8J2UAR6"/>
<dbReference type="Proteomes" id="UP000619743">
    <property type="component" value="Unassembled WGS sequence"/>
</dbReference>
<evidence type="ECO:0000256" key="2">
    <source>
        <dbReference type="SAM" id="SignalP"/>
    </source>
</evidence>
<protein>
    <submittedName>
        <fullName evidence="4">Hemolysin secretion protein D</fullName>
    </submittedName>
</protein>
<evidence type="ECO:0000256" key="1">
    <source>
        <dbReference type="ARBA" id="ARBA00009477"/>
    </source>
</evidence>
<dbReference type="Gene3D" id="2.40.50.100">
    <property type="match status" value="1"/>
</dbReference>
<feature type="signal peptide" evidence="2">
    <location>
        <begin position="1"/>
        <end position="22"/>
    </location>
</feature>
<proteinExistence type="inferred from homology"/>
<dbReference type="PANTHER" id="PTHR30469">
    <property type="entry name" value="MULTIDRUG RESISTANCE PROTEIN MDTA"/>
    <property type="match status" value="1"/>
</dbReference>
<keyword evidence="5" id="KW-1185">Reference proteome</keyword>
<evidence type="ECO:0000259" key="3">
    <source>
        <dbReference type="Pfam" id="PF25917"/>
    </source>
</evidence>
<dbReference type="SUPFAM" id="SSF111369">
    <property type="entry name" value="HlyD-like secretion proteins"/>
    <property type="match status" value="1"/>
</dbReference>
<comment type="caution">
    <text evidence="4">The sequence shown here is derived from an EMBL/GenBank/DDBJ whole genome shotgun (WGS) entry which is preliminary data.</text>
</comment>
<dbReference type="PROSITE" id="PS51257">
    <property type="entry name" value="PROKAR_LIPOPROTEIN"/>
    <property type="match status" value="1"/>
</dbReference>
<dbReference type="EMBL" id="BMDX01000037">
    <property type="protein sequence ID" value="GGA91097.1"/>
    <property type="molecule type" value="Genomic_DNA"/>
</dbReference>
<feature type="domain" description="Multidrug resistance protein MdtA-like barrel-sandwich hybrid" evidence="3">
    <location>
        <begin position="64"/>
        <end position="183"/>
    </location>
</feature>
<dbReference type="Gene3D" id="2.40.420.20">
    <property type="match status" value="1"/>
</dbReference>
<evidence type="ECO:0000313" key="4">
    <source>
        <dbReference type="EMBL" id="GGA91097.1"/>
    </source>
</evidence>
<dbReference type="Gene3D" id="2.40.30.170">
    <property type="match status" value="1"/>
</dbReference>
<dbReference type="PANTHER" id="PTHR30469:SF20">
    <property type="entry name" value="EFFLUX RND TRANSPORTER PERIPLASMIC ADAPTOR SUBUNIT"/>
    <property type="match status" value="1"/>
</dbReference>
<sequence>MKPTKNYRMAVAIGLCSAFALTACSKPAAPVKPPASIEVAKISDDIFGTMRDFPAVVQASDQSDLAFRVSGELIELPAIGGQRVAKGDLLAKVDPADFIRAVDDATATFDLAKLNFERAASLLKSGSISASEHDTLKAEYQIAEAELNIAKTRLGFTELRAPKEGVIGSVAVDNFENVQVGEPIVVINSIETIDIVVDVAEHLLAVASPRSAQNDVQHKVTIEGIDGEFYASRYEVESEKDEVSKTYKATLRMPRPEKVAILPGMSAVVSVDMNKISRDAFSGLVLPSSAVQFEPAMSLNGENSFVWKLSEEGDSVVKQAVEVQQLSEFGVEIKSGVAPGDVIVVYGQGLFEGAPIHVVKTREING</sequence>
<dbReference type="Gene3D" id="1.10.287.470">
    <property type="entry name" value="Helix hairpin bin"/>
    <property type="match status" value="1"/>
</dbReference>
<dbReference type="RefSeq" id="WP_087507703.1">
    <property type="nucleotide sequence ID" value="NZ_BMDX01000037.1"/>
</dbReference>
<feature type="chain" id="PRO_5035202886" evidence="2">
    <location>
        <begin position="23"/>
        <end position="366"/>
    </location>
</feature>